<evidence type="ECO:0000259" key="2">
    <source>
        <dbReference type="Pfam" id="PF05634"/>
    </source>
</evidence>
<dbReference type="InterPro" id="IPR023342">
    <property type="entry name" value="APO_dom"/>
</dbReference>
<protein>
    <submittedName>
        <fullName evidence="3">APO protein 3 mitochondrial-like</fullName>
    </submittedName>
</protein>
<gene>
    <name evidence="3" type="ORF">O6P43_014087</name>
</gene>
<evidence type="ECO:0000256" key="1">
    <source>
        <dbReference type="SAM" id="MobiDB-lite"/>
    </source>
</evidence>
<comment type="caution">
    <text evidence="3">The sequence shown here is derived from an EMBL/GenBank/DDBJ whole genome shotgun (WGS) entry which is preliminary data.</text>
</comment>
<dbReference type="Pfam" id="PF05634">
    <property type="entry name" value="APO_RNA-bind"/>
    <property type="match status" value="1"/>
</dbReference>
<feature type="region of interest" description="Disordered" evidence="1">
    <location>
        <begin position="1"/>
        <end position="25"/>
    </location>
</feature>
<reference evidence="3" key="1">
    <citation type="journal article" date="2023" name="Science">
        <title>Elucidation of the pathway for biosynthesis of saponin adjuvants from the soapbark tree.</title>
        <authorList>
            <person name="Reed J."/>
            <person name="Orme A."/>
            <person name="El-Demerdash A."/>
            <person name="Owen C."/>
            <person name="Martin L.B.B."/>
            <person name="Misra R.C."/>
            <person name="Kikuchi S."/>
            <person name="Rejzek M."/>
            <person name="Martin A.C."/>
            <person name="Harkess A."/>
            <person name="Leebens-Mack J."/>
            <person name="Louveau T."/>
            <person name="Stephenson M.J."/>
            <person name="Osbourn A."/>
        </authorList>
    </citation>
    <scope>NUCLEOTIDE SEQUENCE</scope>
    <source>
        <strain evidence="3">S10</strain>
    </source>
</reference>
<sequence length="93" mass="10442">MDDSLYSDIPNPPTKKSEGEPYPTPMKVLIQKGKEERESRKAQPVRMLEEPPDNGLLVPELVECIKLVGHSSLVYRKSFKSFLSNVQVASSLL</sequence>
<keyword evidence="4" id="KW-1185">Reference proteome</keyword>
<evidence type="ECO:0000313" key="3">
    <source>
        <dbReference type="EMBL" id="KAJ7964240.1"/>
    </source>
</evidence>
<accession>A0AAD7LW99</accession>
<name>A0AAD7LW99_QUISA</name>
<dbReference type="AlphaFoldDB" id="A0AAD7LW99"/>
<organism evidence="3 4">
    <name type="scientific">Quillaja saponaria</name>
    <name type="common">Soap bark tree</name>
    <dbReference type="NCBI Taxonomy" id="32244"/>
    <lineage>
        <taxon>Eukaryota</taxon>
        <taxon>Viridiplantae</taxon>
        <taxon>Streptophyta</taxon>
        <taxon>Embryophyta</taxon>
        <taxon>Tracheophyta</taxon>
        <taxon>Spermatophyta</taxon>
        <taxon>Magnoliopsida</taxon>
        <taxon>eudicotyledons</taxon>
        <taxon>Gunneridae</taxon>
        <taxon>Pentapetalae</taxon>
        <taxon>rosids</taxon>
        <taxon>fabids</taxon>
        <taxon>Fabales</taxon>
        <taxon>Quillajaceae</taxon>
        <taxon>Quillaja</taxon>
    </lineage>
</organism>
<feature type="domain" description="APO" evidence="2">
    <location>
        <begin position="3"/>
        <end position="89"/>
    </location>
</feature>
<dbReference type="Proteomes" id="UP001163823">
    <property type="component" value="Chromosome 6"/>
</dbReference>
<dbReference type="EMBL" id="JARAOO010000006">
    <property type="protein sequence ID" value="KAJ7964240.1"/>
    <property type="molecule type" value="Genomic_DNA"/>
</dbReference>
<evidence type="ECO:0000313" key="4">
    <source>
        <dbReference type="Proteomes" id="UP001163823"/>
    </source>
</evidence>
<feature type="region of interest" description="Disordered" evidence="1">
    <location>
        <begin position="33"/>
        <end position="52"/>
    </location>
</feature>
<proteinExistence type="predicted"/>
<dbReference type="GO" id="GO:0003723">
    <property type="term" value="F:RNA binding"/>
    <property type="evidence" value="ECO:0007669"/>
    <property type="project" value="InterPro"/>
</dbReference>
<dbReference type="KEGG" id="qsa:O6P43_014087"/>